<keyword evidence="1" id="KW-0328">Glycosyltransferase</keyword>
<name>A0A6I1MLR4_9CLOT</name>
<evidence type="ECO:0000313" key="5">
    <source>
        <dbReference type="Proteomes" id="UP000430345"/>
    </source>
</evidence>
<dbReference type="AlphaFoldDB" id="A0A6I1MLR4"/>
<evidence type="ECO:0000259" key="3">
    <source>
        <dbReference type="Pfam" id="PF00535"/>
    </source>
</evidence>
<evidence type="ECO:0000256" key="1">
    <source>
        <dbReference type="ARBA" id="ARBA00022676"/>
    </source>
</evidence>
<dbReference type="OrthoDB" id="9807674at2"/>
<evidence type="ECO:0000256" key="2">
    <source>
        <dbReference type="ARBA" id="ARBA00022679"/>
    </source>
</evidence>
<dbReference type="RefSeq" id="WP_152888228.1">
    <property type="nucleotide sequence ID" value="NZ_WHJC01000037.1"/>
</dbReference>
<reference evidence="4 5" key="1">
    <citation type="submission" date="2019-10" db="EMBL/GenBank/DDBJ databases">
        <title>The Genome Sequence of Clostridium tarantellae Isolated from Fish Brain.</title>
        <authorList>
            <person name="Bano L."/>
            <person name="Kiel M."/>
            <person name="Sales G."/>
            <person name="Doxey A.C."/>
            <person name="Mansfield M.J."/>
            <person name="Schiavone M."/>
            <person name="Rossetto O."/>
            <person name="Pirazzini M."/>
            <person name="Dobrindt U."/>
            <person name="Montecucco C."/>
        </authorList>
    </citation>
    <scope>NUCLEOTIDE SEQUENCE [LARGE SCALE GENOMIC DNA]</scope>
    <source>
        <strain evidence="4 5">DSM 3997</strain>
    </source>
</reference>
<sequence length="320" mass="37921">MKKQLISVIVPIYKVEKYLSQCILSLTNQSYKNLEIILIDDGSPDNCGNICDDFSKLDKRIKVIHKDNEGLAEARNVGLNVAKGEYIGFVDSDDWIHPNMYENLINTALKYKAEIVECKFKKLYKRNIYLKENNYIKKTIEFNNKEALKNHLQGKYLYRAVWNKIYKRELFKNIRFPKGKLAEDLYITYKLFYLSKKTVYLDFEGYYYYIRNNSIMGKKEEKLIVSILQGTKDKHAFICNNVPELKERMDNIYTNTLLKAYAYFSSEKYTGINKYKIKINKELNRKDIKASKICKIALFTYKIWPHLCATLINLLEERKR</sequence>
<dbReference type="InterPro" id="IPR029044">
    <property type="entry name" value="Nucleotide-diphossugar_trans"/>
</dbReference>
<organism evidence="4 5">
    <name type="scientific">Clostridium tarantellae</name>
    <dbReference type="NCBI Taxonomy" id="39493"/>
    <lineage>
        <taxon>Bacteria</taxon>
        <taxon>Bacillati</taxon>
        <taxon>Bacillota</taxon>
        <taxon>Clostridia</taxon>
        <taxon>Eubacteriales</taxon>
        <taxon>Clostridiaceae</taxon>
        <taxon>Clostridium</taxon>
    </lineage>
</organism>
<dbReference type="Gene3D" id="3.90.550.10">
    <property type="entry name" value="Spore Coat Polysaccharide Biosynthesis Protein SpsA, Chain A"/>
    <property type="match status" value="1"/>
</dbReference>
<dbReference type="CDD" id="cd00761">
    <property type="entry name" value="Glyco_tranf_GTA_type"/>
    <property type="match status" value="1"/>
</dbReference>
<dbReference type="EMBL" id="WHJC01000037">
    <property type="protein sequence ID" value="MPQ43057.1"/>
    <property type="molecule type" value="Genomic_DNA"/>
</dbReference>
<dbReference type="SUPFAM" id="SSF53448">
    <property type="entry name" value="Nucleotide-diphospho-sugar transferases"/>
    <property type="match status" value="1"/>
</dbReference>
<dbReference type="Proteomes" id="UP000430345">
    <property type="component" value="Unassembled WGS sequence"/>
</dbReference>
<dbReference type="PANTHER" id="PTHR22916:SF51">
    <property type="entry name" value="GLYCOSYLTRANSFERASE EPSH-RELATED"/>
    <property type="match status" value="1"/>
</dbReference>
<evidence type="ECO:0000313" key="4">
    <source>
        <dbReference type="EMBL" id="MPQ43057.1"/>
    </source>
</evidence>
<protein>
    <submittedName>
        <fullName evidence="4">Glycosyltransferase</fullName>
    </submittedName>
</protein>
<proteinExistence type="predicted"/>
<gene>
    <name evidence="4" type="ORF">GBZ86_04695</name>
</gene>
<feature type="domain" description="Glycosyltransferase 2-like" evidence="3">
    <location>
        <begin position="7"/>
        <end position="174"/>
    </location>
</feature>
<accession>A0A6I1MLR4</accession>
<keyword evidence="2 4" id="KW-0808">Transferase</keyword>
<keyword evidence="5" id="KW-1185">Reference proteome</keyword>
<dbReference type="InterPro" id="IPR001173">
    <property type="entry name" value="Glyco_trans_2-like"/>
</dbReference>
<dbReference type="Pfam" id="PF00535">
    <property type="entry name" value="Glycos_transf_2"/>
    <property type="match status" value="1"/>
</dbReference>
<dbReference type="GO" id="GO:0016757">
    <property type="term" value="F:glycosyltransferase activity"/>
    <property type="evidence" value="ECO:0007669"/>
    <property type="project" value="UniProtKB-KW"/>
</dbReference>
<dbReference type="PANTHER" id="PTHR22916">
    <property type="entry name" value="GLYCOSYLTRANSFERASE"/>
    <property type="match status" value="1"/>
</dbReference>
<comment type="caution">
    <text evidence="4">The sequence shown here is derived from an EMBL/GenBank/DDBJ whole genome shotgun (WGS) entry which is preliminary data.</text>
</comment>